<evidence type="ECO:0000256" key="8">
    <source>
        <dbReference type="ARBA" id="ARBA00023163"/>
    </source>
</evidence>
<dbReference type="Gene3D" id="3.40.50.2300">
    <property type="match status" value="1"/>
</dbReference>
<dbReference type="InterPro" id="IPR011006">
    <property type="entry name" value="CheY-like_superfamily"/>
</dbReference>
<dbReference type="AlphaFoldDB" id="A0A414B148"/>
<dbReference type="GO" id="GO:0000160">
    <property type="term" value="P:phosphorelay signal transduction system"/>
    <property type="evidence" value="ECO:0007669"/>
    <property type="project" value="UniProtKB-KW"/>
</dbReference>
<accession>A0A414B148</accession>
<evidence type="ECO:0000259" key="11">
    <source>
        <dbReference type="PROSITE" id="PS01124"/>
    </source>
</evidence>
<sequence>MIKVLVVEDEPPIQRMICKTISEMDREFSVRYTAFNGIQAQRILEAEEVDVVFTDIMMIGGDGITLLQYLHEYRPEIQTVVLSGYDKFEYAKQAYKNGVTDYLLKPVNKTELRDILEVLKKQYHLRMGNRRRECFKNLLDGGELTQKSCFYDELQASSWYLLLIRMRSRGCVKGGLNPESQKNIESGLVKMFGNEDTVFQTSDGAGEYVVAVKDSITDVEAKALELLNTVGQSDGVIAIAGLPEPVPVQDFRQYVLELRIQIMTESIYGKSCYSCGGRFCPPHDDTWEKDVKTEAFSVMVKALKAGDTRGACSQLDAFMREFEEKNKTCMAIENFMMEFLERGKGSSHSVRASVWNAVYETFSYGELKTRVFQLVERMNGQEEDLAEDGSSEGAMPQMVVMIEQYLVDNYQRNIRAGELSMEFGFVSEYISRIFKKYVGLSPSRYLTKIRMEKACQLIKNHPEIQVKEVADQVGYKDIHYFSKVFRKEMGVWPSEYK</sequence>
<organism evidence="13 14">
    <name type="scientific">Enterocloster bolteae</name>
    <dbReference type="NCBI Taxonomy" id="208479"/>
    <lineage>
        <taxon>Bacteria</taxon>
        <taxon>Bacillati</taxon>
        <taxon>Bacillota</taxon>
        <taxon>Clostridia</taxon>
        <taxon>Lachnospirales</taxon>
        <taxon>Lachnospiraceae</taxon>
        <taxon>Enterocloster</taxon>
    </lineage>
</organism>
<dbReference type="SMART" id="SM00342">
    <property type="entry name" value="HTH_ARAC"/>
    <property type="match status" value="1"/>
</dbReference>
<dbReference type="Pfam" id="PF00072">
    <property type="entry name" value="Response_reg"/>
    <property type="match status" value="1"/>
</dbReference>
<proteinExistence type="predicted"/>
<evidence type="ECO:0000256" key="3">
    <source>
        <dbReference type="ARBA" id="ARBA00022490"/>
    </source>
</evidence>
<keyword evidence="5" id="KW-0902">Two-component regulatory system</keyword>
<dbReference type="SUPFAM" id="SSF46689">
    <property type="entry name" value="Homeodomain-like"/>
    <property type="match status" value="2"/>
</dbReference>
<dbReference type="PROSITE" id="PS01124">
    <property type="entry name" value="HTH_ARAC_FAMILY_2"/>
    <property type="match status" value="1"/>
</dbReference>
<gene>
    <name evidence="13" type="ORF">DW839_00825</name>
</gene>
<keyword evidence="6" id="KW-0805">Transcription regulation</keyword>
<dbReference type="Proteomes" id="UP000283975">
    <property type="component" value="Unassembled WGS sequence"/>
</dbReference>
<evidence type="ECO:0000259" key="12">
    <source>
        <dbReference type="PROSITE" id="PS50110"/>
    </source>
</evidence>
<keyword evidence="8" id="KW-0804">Transcription</keyword>
<name>A0A414B148_9FIRM</name>
<dbReference type="PRINTS" id="PR00032">
    <property type="entry name" value="HTHARAC"/>
</dbReference>
<comment type="function">
    <text evidence="9">May play the central regulatory role in sporulation. It may be an element of the effector pathway responsible for the activation of sporulation genes in response to nutritional stress. Spo0A may act in concert with spo0H (a sigma factor) to control the expression of some genes that are critical to the sporulation process.</text>
</comment>
<dbReference type="InterPro" id="IPR009057">
    <property type="entry name" value="Homeodomain-like_sf"/>
</dbReference>
<dbReference type="PROSITE" id="PS50110">
    <property type="entry name" value="RESPONSE_REGULATORY"/>
    <property type="match status" value="1"/>
</dbReference>
<dbReference type="InterPro" id="IPR051552">
    <property type="entry name" value="HptR"/>
</dbReference>
<dbReference type="InterPro" id="IPR018060">
    <property type="entry name" value="HTH_AraC"/>
</dbReference>
<comment type="subcellular location">
    <subcellularLocation>
        <location evidence="1">Cytoplasm</location>
    </subcellularLocation>
</comment>
<feature type="modified residue" description="4-aspartylphosphate" evidence="10">
    <location>
        <position position="55"/>
    </location>
</feature>
<dbReference type="PANTHER" id="PTHR42713:SF3">
    <property type="entry name" value="TRANSCRIPTIONAL REGULATORY PROTEIN HPTR"/>
    <property type="match status" value="1"/>
</dbReference>
<protein>
    <recommendedName>
        <fullName evidence="2">Stage 0 sporulation protein A homolog</fullName>
    </recommendedName>
</protein>
<evidence type="ECO:0000256" key="4">
    <source>
        <dbReference type="ARBA" id="ARBA00022553"/>
    </source>
</evidence>
<keyword evidence="7" id="KW-0238">DNA-binding</keyword>
<keyword evidence="4 10" id="KW-0597">Phosphoprotein</keyword>
<evidence type="ECO:0000313" key="13">
    <source>
        <dbReference type="EMBL" id="RHC58937.1"/>
    </source>
</evidence>
<dbReference type="GO" id="GO:0043565">
    <property type="term" value="F:sequence-specific DNA binding"/>
    <property type="evidence" value="ECO:0007669"/>
    <property type="project" value="InterPro"/>
</dbReference>
<evidence type="ECO:0000256" key="1">
    <source>
        <dbReference type="ARBA" id="ARBA00004496"/>
    </source>
</evidence>
<evidence type="ECO:0000256" key="9">
    <source>
        <dbReference type="ARBA" id="ARBA00024867"/>
    </source>
</evidence>
<dbReference type="SUPFAM" id="SSF52172">
    <property type="entry name" value="CheY-like"/>
    <property type="match status" value="1"/>
</dbReference>
<dbReference type="GO" id="GO:0003700">
    <property type="term" value="F:DNA-binding transcription factor activity"/>
    <property type="evidence" value="ECO:0007669"/>
    <property type="project" value="InterPro"/>
</dbReference>
<dbReference type="GO" id="GO:0005737">
    <property type="term" value="C:cytoplasm"/>
    <property type="evidence" value="ECO:0007669"/>
    <property type="project" value="UniProtKB-SubCell"/>
</dbReference>
<evidence type="ECO:0000256" key="10">
    <source>
        <dbReference type="PROSITE-ProRule" id="PRU00169"/>
    </source>
</evidence>
<dbReference type="InterPro" id="IPR001789">
    <property type="entry name" value="Sig_transdc_resp-reg_receiver"/>
</dbReference>
<dbReference type="EMBL" id="QSHZ01000001">
    <property type="protein sequence ID" value="RHC58937.1"/>
    <property type="molecule type" value="Genomic_DNA"/>
</dbReference>
<evidence type="ECO:0000256" key="2">
    <source>
        <dbReference type="ARBA" id="ARBA00018672"/>
    </source>
</evidence>
<evidence type="ECO:0000256" key="6">
    <source>
        <dbReference type="ARBA" id="ARBA00023015"/>
    </source>
</evidence>
<dbReference type="InterPro" id="IPR020449">
    <property type="entry name" value="Tscrpt_reg_AraC-type_HTH"/>
</dbReference>
<feature type="domain" description="HTH araC/xylS-type" evidence="11">
    <location>
        <begin position="400"/>
        <end position="497"/>
    </location>
</feature>
<evidence type="ECO:0000256" key="5">
    <source>
        <dbReference type="ARBA" id="ARBA00023012"/>
    </source>
</evidence>
<feature type="domain" description="Response regulatory" evidence="12">
    <location>
        <begin position="3"/>
        <end position="120"/>
    </location>
</feature>
<dbReference type="Pfam" id="PF12833">
    <property type="entry name" value="HTH_18"/>
    <property type="match status" value="1"/>
</dbReference>
<dbReference type="CDD" id="cd17536">
    <property type="entry name" value="REC_YesN-like"/>
    <property type="match status" value="1"/>
</dbReference>
<evidence type="ECO:0000256" key="7">
    <source>
        <dbReference type="ARBA" id="ARBA00023125"/>
    </source>
</evidence>
<evidence type="ECO:0000313" key="14">
    <source>
        <dbReference type="Proteomes" id="UP000283975"/>
    </source>
</evidence>
<dbReference type="PANTHER" id="PTHR42713">
    <property type="entry name" value="HISTIDINE KINASE-RELATED"/>
    <property type="match status" value="1"/>
</dbReference>
<dbReference type="SMART" id="SM00448">
    <property type="entry name" value="REC"/>
    <property type="match status" value="1"/>
</dbReference>
<dbReference type="Gene3D" id="1.10.10.60">
    <property type="entry name" value="Homeodomain-like"/>
    <property type="match status" value="2"/>
</dbReference>
<keyword evidence="3" id="KW-0963">Cytoplasm</keyword>
<comment type="caution">
    <text evidence="13">The sequence shown here is derived from an EMBL/GenBank/DDBJ whole genome shotgun (WGS) entry which is preliminary data.</text>
</comment>
<reference evidence="13 14" key="1">
    <citation type="submission" date="2018-08" db="EMBL/GenBank/DDBJ databases">
        <title>A genome reference for cultivated species of the human gut microbiota.</title>
        <authorList>
            <person name="Zou Y."/>
            <person name="Xue W."/>
            <person name="Luo G."/>
        </authorList>
    </citation>
    <scope>NUCLEOTIDE SEQUENCE [LARGE SCALE GENOMIC DNA]</scope>
    <source>
        <strain evidence="13 14">AM35-14</strain>
    </source>
</reference>